<evidence type="ECO:0000313" key="2">
    <source>
        <dbReference type="Proteomes" id="UP001165186"/>
    </source>
</evidence>
<gene>
    <name evidence="1" type="primary">g659</name>
    <name evidence="1" type="ORF">NpPPO83_00000659</name>
</gene>
<dbReference type="EMBL" id="BSXG01000019">
    <property type="protein sequence ID" value="GME25424.1"/>
    <property type="molecule type" value="Genomic_DNA"/>
</dbReference>
<organism evidence="1 2">
    <name type="scientific">Neofusicoccum parvum</name>
    <dbReference type="NCBI Taxonomy" id="310453"/>
    <lineage>
        <taxon>Eukaryota</taxon>
        <taxon>Fungi</taxon>
        <taxon>Dikarya</taxon>
        <taxon>Ascomycota</taxon>
        <taxon>Pezizomycotina</taxon>
        <taxon>Dothideomycetes</taxon>
        <taxon>Dothideomycetes incertae sedis</taxon>
        <taxon>Botryosphaeriales</taxon>
        <taxon>Botryosphaeriaceae</taxon>
        <taxon>Neofusicoccum</taxon>
    </lineage>
</organism>
<comment type="caution">
    <text evidence="1">The sequence shown here is derived from an EMBL/GenBank/DDBJ whole genome shotgun (WGS) entry which is preliminary data.</text>
</comment>
<evidence type="ECO:0000313" key="1">
    <source>
        <dbReference type="EMBL" id="GME25424.1"/>
    </source>
</evidence>
<reference evidence="1" key="1">
    <citation type="submission" date="2024-09" db="EMBL/GenBank/DDBJ databases">
        <title>Draft Genome Sequences of Neofusicoccum parvum.</title>
        <authorList>
            <person name="Ashida A."/>
            <person name="Camagna M."/>
            <person name="Tanaka A."/>
            <person name="Takemoto D."/>
        </authorList>
    </citation>
    <scope>NUCLEOTIDE SEQUENCE</scope>
    <source>
        <strain evidence="1">PPO83</strain>
    </source>
</reference>
<protein>
    <submittedName>
        <fullName evidence="1">Peptidase s8 s53 subtilisin kexin sedolisin</fullName>
    </submittedName>
</protein>
<name>A0ACB5RY40_9PEZI</name>
<dbReference type="Proteomes" id="UP001165186">
    <property type="component" value="Unassembled WGS sequence"/>
</dbReference>
<accession>A0ACB5RY40</accession>
<sequence>MKTFTASVALSTALWSASAVAAPANWWGNLGYIGHYKSWAKETAASLEATASSWPSGTTTVDSAATPSASTSHESGGEEYVVMFNASHPTPPEVEEVLQRLELTSDHDDVVYTFNNSAFRGFSAKMKSHCIEALNGMVEISQVEKKTSITALDIQTRTGSPWGLQRISTTSTISGDDQKLEYTYLFDDAALGKGVDIYVVDTGVNIDHVVFGGRARNGFTAKSFDGNFTDGAGHGTHVAGTAAGASLGVASGANIIAVKVLDADGGGNSSDTIAGINWVIAQHDQRKTESDFVASVLSMSFGTSSVTESLSTAITSAVSAGIHASIAAGNSGTDACNSSPANVGGSQGPAVTVGSIGITDEISSFSNTGKCTDVFAPGENILSSYIGGDNVVQYLDGTSMACPHVSGIMAYLLAKDETLRDPAAMKKHLTSTALTSLVTGTVLDNAEKVLVNNGIQLSLLKREEENDTSSSSSSSSSSSLGGFTLTSDEKKTWFKRQSDSSSLSGLGDFVLTGDEKKTWF</sequence>
<proteinExistence type="predicted"/>
<keyword evidence="2" id="KW-1185">Reference proteome</keyword>